<evidence type="ECO:0000313" key="2">
    <source>
        <dbReference type="Proteomes" id="UP000287823"/>
    </source>
</evidence>
<dbReference type="RefSeq" id="WP_126798106.1">
    <property type="nucleotide sequence ID" value="NZ_PIPO01000001.1"/>
</dbReference>
<sequence length="367" mass="41394">MSQSVISDNWSLQNIGELLTKGVDESKSHYIAIDKENDSYSYEDSLSAIINTEALFDLLTDIILRDQILVEENFIHAWNHEGNPFQEAVSQGVIRSYPFLVDYKRLQGPRDEFIDRLSLTSDLKKDHEENRIGFLQNRYAPHGYLSQTLWGGAGMLARGFVYEKGYTPHPVRKRFFTDAGIMVSNEDSVLRLNRLVSEKRASIASLHNAGSELYALNVNMLPLPIRVIQESNTASDMIKVALQLRSEYQELRDWLNCYQQALSDGSYKDMNKFSKILQSISLYVDSTIGSVDSNAPTFTAGIGVLKMAVKGQPLNTLVNQFGIRSMVNKLILSSSGTSDLKKYLGFFDHKNTVVGMKVVEHFSQKNV</sequence>
<organism evidence="1 2">
    <name type="scientific">Aliidiomarina soli</name>
    <dbReference type="NCBI Taxonomy" id="1928574"/>
    <lineage>
        <taxon>Bacteria</taxon>
        <taxon>Pseudomonadati</taxon>
        <taxon>Pseudomonadota</taxon>
        <taxon>Gammaproteobacteria</taxon>
        <taxon>Alteromonadales</taxon>
        <taxon>Idiomarinaceae</taxon>
        <taxon>Aliidiomarina</taxon>
    </lineage>
</organism>
<name>A0A432WMY8_9GAMM</name>
<reference evidence="1 2" key="1">
    <citation type="journal article" date="2011" name="Front. Microbiol.">
        <title>Genomic signatures of strain selection and enhancement in Bacillus atrophaeus var. globigii, a historical biowarfare simulant.</title>
        <authorList>
            <person name="Gibbons H.S."/>
            <person name="Broomall S.M."/>
            <person name="McNew L.A."/>
            <person name="Daligault H."/>
            <person name="Chapman C."/>
            <person name="Bruce D."/>
            <person name="Karavis M."/>
            <person name="Krepps M."/>
            <person name="McGregor P.A."/>
            <person name="Hong C."/>
            <person name="Park K.H."/>
            <person name="Akmal A."/>
            <person name="Feldman A."/>
            <person name="Lin J.S."/>
            <person name="Chang W.E."/>
            <person name="Higgs B.W."/>
            <person name="Demirev P."/>
            <person name="Lindquist J."/>
            <person name="Liem A."/>
            <person name="Fochler E."/>
            <person name="Read T.D."/>
            <person name="Tapia R."/>
            <person name="Johnson S."/>
            <person name="Bishop-Lilly K.A."/>
            <person name="Detter C."/>
            <person name="Han C."/>
            <person name="Sozhamannan S."/>
            <person name="Rosenzweig C.N."/>
            <person name="Skowronski E.W."/>
        </authorList>
    </citation>
    <scope>NUCLEOTIDE SEQUENCE [LARGE SCALE GENOMIC DNA]</scope>
    <source>
        <strain evidence="1 2">Y4G10-17</strain>
    </source>
</reference>
<keyword evidence="2" id="KW-1185">Reference proteome</keyword>
<proteinExistence type="predicted"/>
<protein>
    <submittedName>
        <fullName evidence="1">Uncharacterized protein</fullName>
    </submittedName>
</protein>
<accession>A0A432WMY8</accession>
<gene>
    <name evidence="1" type="ORF">CWE14_03635</name>
</gene>
<comment type="caution">
    <text evidence="1">The sequence shown here is derived from an EMBL/GenBank/DDBJ whole genome shotgun (WGS) entry which is preliminary data.</text>
</comment>
<evidence type="ECO:0000313" key="1">
    <source>
        <dbReference type="EMBL" id="RUO35098.1"/>
    </source>
</evidence>
<dbReference type="EMBL" id="PIPO01000001">
    <property type="protein sequence ID" value="RUO35098.1"/>
    <property type="molecule type" value="Genomic_DNA"/>
</dbReference>
<dbReference type="AlphaFoldDB" id="A0A432WMY8"/>
<dbReference type="Proteomes" id="UP000287823">
    <property type="component" value="Unassembled WGS sequence"/>
</dbReference>